<dbReference type="Pfam" id="PF12660">
    <property type="entry name" value="zf-TFIIIC"/>
    <property type="match status" value="1"/>
</dbReference>
<evidence type="ECO:0000256" key="1">
    <source>
        <dbReference type="SAM" id="MobiDB-lite"/>
    </source>
</evidence>
<feature type="domain" description="Transcription factor IIIC 90kDa subunit N-terminal" evidence="2">
    <location>
        <begin position="24"/>
        <end position="564"/>
    </location>
</feature>
<organism evidence="4 5">
    <name type="scientific">Microdochium trichocladiopsis</name>
    <dbReference type="NCBI Taxonomy" id="1682393"/>
    <lineage>
        <taxon>Eukaryota</taxon>
        <taxon>Fungi</taxon>
        <taxon>Dikarya</taxon>
        <taxon>Ascomycota</taxon>
        <taxon>Pezizomycotina</taxon>
        <taxon>Sordariomycetes</taxon>
        <taxon>Xylariomycetidae</taxon>
        <taxon>Xylariales</taxon>
        <taxon>Microdochiaceae</taxon>
        <taxon>Microdochium</taxon>
    </lineage>
</organism>
<keyword evidence="5" id="KW-1185">Reference proteome</keyword>
<reference evidence="4" key="1">
    <citation type="journal article" date="2021" name="Nat. Commun.">
        <title>Genetic determinants of endophytism in the Arabidopsis root mycobiome.</title>
        <authorList>
            <person name="Mesny F."/>
            <person name="Miyauchi S."/>
            <person name="Thiergart T."/>
            <person name="Pickel B."/>
            <person name="Atanasova L."/>
            <person name="Karlsson M."/>
            <person name="Huettel B."/>
            <person name="Barry K.W."/>
            <person name="Haridas S."/>
            <person name="Chen C."/>
            <person name="Bauer D."/>
            <person name="Andreopoulos W."/>
            <person name="Pangilinan J."/>
            <person name="LaButti K."/>
            <person name="Riley R."/>
            <person name="Lipzen A."/>
            <person name="Clum A."/>
            <person name="Drula E."/>
            <person name="Henrissat B."/>
            <person name="Kohler A."/>
            <person name="Grigoriev I.V."/>
            <person name="Martin F.M."/>
            <person name="Hacquard S."/>
        </authorList>
    </citation>
    <scope>NUCLEOTIDE SEQUENCE</scope>
    <source>
        <strain evidence="4">MPI-CAGE-CH-0230</strain>
    </source>
</reference>
<dbReference type="AlphaFoldDB" id="A0A9P9BUN8"/>
<dbReference type="Proteomes" id="UP000756346">
    <property type="component" value="Unassembled WGS sequence"/>
</dbReference>
<dbReference type="PANTHER" id="PTHR15496">
    <property type="entry name" value="GENERAL TRANSCRIPTION FACTOR 3C POLYPEPTIDE 4 FAMILY"/>
    <property type="match status" value="1"/>
</dbReference>
<dbReference type="GO" id="GO:0006384">
    <property type="term" value="P:transcription initiation at RNA polymerase III promoter"/>
    <property type="evidence" value="ECO:0007669"/>
    <property type="project" value="InterPro"/>
</dbReference>
<dbReference type="InterPro" id="IPR024761">
    <property type="entry name" value="TFIIIC_delta_N"/>
</dbReference>
<gene>
    <name evidence="4" type="ORF">B0I36DRAFT_243745</name>
</gene>
<dbReference type="Pfam" id="PF12657">
    <property type="entry name" value="TFIIIC_delta"/>
    <property type="match status" value="1"/>
</dbReference>
<dbReference type="PANTHER" id="PTHR15496:SF2">
    <property type="entry name" value="GENERAL TRANSCRIPTION FACTOR 3C POLYPEPTIDE 4"/>
    <property type="match status" value="1"/>
</dbReference>
<feature type="domain" description="Transcription factor IIIC putative zinc-finger" evidence="3">
    <location>
        <begin position="643"/>
        <end position="732"/>
    </location>
</feature>
<evidence type="ECO:0008006" key="6">
    <source>
        <dbReference type="Google" id="ProtNLM"/>
    </source>
</evidence>
<dbReference type="OrthoDB" id="192611at2759"/>
<sequence>MATHLPLEPLDLPALPLNTHNIAWSPDLELAVGADDSVYIYLPHFTTIPPSEVSNKSSHGPKFQYNEVALRFPATEARSPEVNRHLFDVVGQDFPHDEDDAYPNLGAGQGPIARTRGTLNHVVALAWSPCGLGRMKRSVLAVLSGSGIITIYCESSLPSNAPSLAVRGRKARTLRPLLVPWLVGSGRYVPVTAAVEHESPEESSLYNPEYVTSMAWAQQLHAPGDGALLAYLNDAHEMVLLAVQAEHGTSSSSHEPTGKWRVEEVARFFAGGPHPVLDPSDPDFVPCGTPFGVSWSPWVSHDGQKSCLVSYVSKNYVGFRRVTVQDDWAAMETPIIEVGGNDCEGLCLHLSTDAFVTWEDQVWPKDGSYVHRGIIASPFRVEAFQVTLDLNREKDDITPHTTEVCGTTYAPEGADSSLNPITGLVIHPSSTLEQNPAPPFSLVRLSATHTNADWFQTNTSSGSSANERPQWATDILLSVGRSLPRSMAYLPRKSFAVDDSDPEDESDEDEDWAFDTYNDGLGGDDTLTKQGEDALSPVYTTRMRVWGMQASPGGGSMAVFVTEHDTIKPERSTFAGLRCKILFGQTHQPGRADLGKDAVEKPRLSTEAQAWEWIYGHGPAPPGVDDAIYDFGSDELKSRLTDVAVSQTCSFCNANVLPTGTHSRCTNGHSFEMCAATNVPILAPGLSNTCGVCNSKCLRLDVIDKMLEAHPHREEILALISPTFCGRCGGKFDD</sequence>
<accession>A0A9P9BUN8</accession>
<dbReference type="InterPro" id="IPR024764">
    <property type="entry name" value="TFIIIC_Znf"/>
</dbReference>
<comment type="caution">
    <text evidence="4">The sequence shown here is derived from an EMBL/GenBank/DDBJ whole genome shotgun (WGS) entry which is preliminary data.</text>
</comment>
<evidence type="ECO:0000313" key="5">
    <source>
        <dbReference type="Proteomes" id="UP000756346"/>
    </source>
</evidence>
<dbReference type="GO" id="GO:0004402">
    <property type="term" value="F:histone acetyltransferase activity"/>
    <property type="evidence" value="ECO:0007669"/>
    <property type="project" value="InterPro"/>
</dbReference>
<feature type="compositionally biased region" description="Acidic residues" evidence="1">
    <location>
        <begin position="498"/>
        <end position="513"/>
    </location>
</feature>
<evidence type="ECO:0000259" key="3">
    <source>
        <dbReference type="Pfam" id="PF12660"/>
    </source>
</evidence>
<dbReference type="InterPro" id="IPR044230">
    <property type="entry name" value="GTF3C4"/>
</dbReference>
<protein>
    <recommendedName>
        <fullName evidence="6">Transcription factor IIIC 90kDa subunit N-terminal domain-containing protein</fullName>
    </recommendedName>
</protein>
<name>A0A9P9BUN8_9PEZI</name>
<dbReference type="RefSeq" id="XP_046013319.1">
    <property type="nucleotide sequence ID" value="XM_046150002.1"/>
</dbReference>
<evidence type="ECO:0000259" key="2">
    <source>
        <dbReference type="Pfam" id="PF12657"/>
    </source>
</evidence>
<dbReference type="GeneID" id="70179548"/>
<dbReference type="EMBL" id="JAGTJQ010000005">
    <property type="protein sequence ID" value="KAH7031639.1"/>
    <property type="molecule type" value="Genomic_DNA"/>
</dbReference>
<feature type="region of interest" description="Disordered" evidence="1">
    <location>
        <begin position="494"/>
        <end position="530"/>
    </location>
</feature>
<evidence type="ECO:0000313" key="4">
    <source>
        <dbReference type="EMBL" id="KAH7031639.1"/>
    </source>
</evidence>
<proteinExistence type="predicted"/>
<dbReference type="GO" id="GO:0000127">
    <property type="term" value="C:transcription factor TFIIIC complex"/>
    <property type="evidence" value="ECO:0007669"/>
    <property type="project" value="InterPro"/>
</dbReference>